<dbReference type="GO" id="GO:0006749">
    <property type="term" value="P:glutathione metabolic process"/>
    <property type="evidence" value="ECO:0007669"/>
    <property type="project" value="TreeGrafter"/>
</dbReference>
<evidence type="ECO:0000313" key="11">
    <source>
        <dbReference type="EMBL" id="CAL4760577.1"/>
    </source>
</evidence>
<keyword evidence="6" id="KW-1015">Disulfide bond</keyword>
<dbReference type="GO" id="GO:0034599">
    <property type="term" value="P:cellular response to oxidative stress"/>
    <property type="evidence" value="ECO:0007669"/>
    <property type="project" value="TreeGrafter"/>
</dbReference>
<evidence type="ECO:0000256" key="6">
    <source>
        <dbReference type="ARBA" id="ARBA00023157"/>
    </source>
</evidence>
<evidence type="ECO:0000313" key="9">
    <source>
        <dbReference type="EMBL" id="CAI3973265.1"/>
    </source>
</evidence>
<organism evidence="9">
    <name type="scientific">Cladocopium goreaui</name>
    <dbReference type="NCBI Taxonomy" id="2562237"/>
    <lineage>
        <taxon>Eukaryota</taxon>
        <taxon>Sar</taxon>
        <taxon>Alveolata</taxon>
        <taxon>Dinophyceae</taxon>
        <taxon>Suessiales</taxon>
        <taxon>Symbiodiniaceae</taxon>
        <taxon>Cladocopium</taxon>
    </lineage>
</organism>
<evidence type="ECO:0000256" key="3">
    <source>
        <dbReference type="ARBA" id="ARBA00022630"/>
    </source>
</evidence>
<dbReference type="GO" id="GO:0045454">
    <property type="term" value="P:cell redox homeostasis"/>
    <property type="evidence" value="ECO:0007669"/>
    <property type="project" value="InterPro"/>
</dbReference>
<evidence type="ECO:0000256" key="5">
    <source>
        <dbReference type="ARBA" id="ARBA00023002"/>
    </source>
</evidence>
<dbReference type="InterPro" id="IPR046952">
    <property type="entry name" value="GSHR/TRXR-like"/>
</dbReference>
<dbReference type="GO" id="GO:0050660">
    <property type="term" value="F:flavin adenine dinucleotide binding"/>
    <property type="evidence" value="ECO:0007669"/>
    <property type="project" value="InterPro"/>
</dbReference>
<evidence type="ECO:0000256" key="7">
    <source>
        <dbReference type="ARBA" id="ARBA00023284"/>
    </source>
</evidence>
<dbReference type="PANTHER" id="PTHR42737">
    <property type="entry name" value="GLUTATHIONE REDUCTASE"/>
    <property type="match status" value="1"/>
</dbReference>
<dbReference type="InterPro" id="IPR036188">
    <property type="entry name" value="FAD/NAD-bd_sf"/>
</dbReference>
<dbReference type="EMBL" id="CAMXCT010000062">
    <property type="protein sequence ID" value="CAI3973265.1"/>
    <property type="molecule type" value="Genomic_DNA"/>
</dbReference>
<comment type="cofactor">
    <cofactor evidence="1">
        <name>FAD</name>
        <dbReference type="ChEBI" id="CHEBI:57692"/>
    </cofactor>
</comment>
<dbReference type="EMBL" id="CAMXCT020000062">
    <property type="protein sequence ID" value="CAL1126640.1"/>
    <property type="molecule type" value="Genomic_DNA"/>
</dbReference>
<accession>A0A9P1FFY4</accession>
<dbReference type="Proteomes" id="UP001152797">
    <property type="component" value="Unassembled WGS sequence"/>
</dbReference>
<evidence type="ECO:0000313" key="10">
    <source>
        <dbReference type="EMBL" id="CAL1126640.1"/>
    </source>
</evidence>
<dbReference type="GO" id="GO:0005829">
    <property type="term" value="C:cytosol"/>
    <property type="evidence" value="ECO:0007669"/>
    <property type="project" value="TreeGrafter"/>
</dbReference>
<gene>
    <name evidence="9" type="ORF">C1SCF055_LOCUS1784</name>
</gene>
<dbReference type="AlphaFoldDB" id="A0A9P1FFY4"/>
<evidence type="ECO:0000256" key="2">
    <source>
        <dbReference type="ARBA" id="ARBA00007532"/>
    </source>
</evidence>
<keyword evidence="4" id="KW-0274">FAD</keyword>
<comment type="caution">
    <text evidence="9">The sequence shown here is derived from an EMBL/GenBank/DDBJ whole genome shotgun (WGS) entry which is preliminary data.</text>
</comment>
<dbReference type="InterPro" id="IPR023753">
    <property type="entry name" value="FAD/NAD-binding_dom"/>
</dbReference>
<dbReference type="PRINTS" id="PR00411">
    <property type="entry name" value="PNDRDTASEI"/>
</dbReference>
<protein>
    <submittedName>
        <fullName evidence="11">Glutathione reductase (GR) (GRase)</fullName>
    </submittedName>
</protein>
<proteinExistence type="inferred from homology"/>
<feature type="domain" description="FAD/NAD(P)-binding" evidence="8">
    <location>
        <begin position="3"/>
        <end position="268"/>
    </location>
</feature>
<dbReference type="PROSITE" id="PS00076">
    <property type="entry name" value="PYRIDINE_REDOX_1"/>
    <property type="match status" value="1"/>
</dbReference>
<dbReference type="Pfam" id="PF07992">
    <property type="entry name" value="Pyr_redox_2"/>
    <property type="match status" value="1"/>
</dbReference>
<keyword evidence="12" id="KW-1185">Reference proteome</keyword>
<dbReference type="EMBL" id="CAMXCT030000062">
    <property type="protein sequence ID" value="CAL4760577.1"/>
    <property type="molecule type" value="Genomic_DNA"/>
</dbReference>
<keyword evidence="7" id="KW-0676">Redox-active center</keyword>
<dbReference type="Gene3D" id="3.50.50.60">
    <property type="entry name" value="FAD/NAD(P)-binding domain"/>
    <property type="match status" value="1"/>
</dbReference>
<evidence type="ECO:0000256" key="1">
    <source>
        <dbReference type="ARBA" id="ARBA00001974"/>
    </source>
</evidence>
<dbReference type="InterPro" id="IPR012999">
    <property type="entry name" value="Pyr_OxRdtase_I_AS"/>
</dbReference>
<reference evidence="9" key="1">
    <citation type="submission" date="2022-10" db="EMBL/GenBank/DDBJ databases">
        <authorList>
            <person name="Chen Y."/>
            <person name="Dougan E. K."/>
            <person name="Chan C."/>
            <person name="Rhodes N."/>
            <person name="Thang M."/>
        </authorList>
    </citation>
    <scope>NUCLEOTIDE SEQUENCE</scope>
</reference>
<evidence type="ECO:0000256" key="4">
    <source>
        <dbReference type="ARBA" id="ARBA00022827"/>
    </source>
</evidence>
<dbReference type="FunFam" id="3.50.50.60:FF:000235">
    <property type="entry name" value="Glutathione reductase"/>
    <property type="match status" value="1"/>
</dbReference>
<reference evidence="10" key="2">
    <citation type="submission" date="2024-04" db="EMBL/GenBank/DDBJ databases">
        <authorList>
            <person name="Chen Y."/>
            <person name="Shah S."/>
            <person name="Dougan E. K."/>
            <person name="Thang M."/>
            <person name="Chan C."/>
        </authorList>
    </citation>
    <scope>NUCLEOTIDE SEQUENCE [LARGE SCALE GENOMIC DNA]</scope>
</reference>
<dbReference type="SUPFAM" id="SSF51905">
    <property type="entry name" value="FAD/NAD(P)-binding domain"/>
    <property type="match status" value="1"/>
</dbReference>
<keyword evidence="5" id="KW-0560">Oxidoreductase</keyword>
<name>A0A9P1FFY4_9DINO</name>
<dbReference type="PANTHER" id="PTHR42737:SF2">
    <property type="entry name" value="GLUTATHIONE REDUCTASE"/>
    <property type="match status" value="1"/>
</dbReference>
<keyword evidence="3" id="KW-0285">Flavoprotein</keyword>
<dbReference type="GO" id="GO:0004362">
    <property type="term" value="F:glutathione-disulfide reductase (NADPH) activity"/>
    <property type="evidence" value="ECO:0007669"/>
    <property type="project" value="TreeGrafter"/>
</dbReference>
<dbReference type="PRINTS" id="PR00368">
    <property type="entry name" value="FADPNR"/>
</dbReference>
<dbReference type="OrthoDB" id="5956163at2759"/>
<comment type="similarity">
    <text evidence="2">Belongs to the class-I pyridine nucleotide-disulfide oxidoreductase family.</text>
</comment>
<sequence length="304" mass="32385">MMYDAIVIGGGSGGSAFSKRAAGYGAKVALIERGAQWDTAKGKRLSAGPGGTCVNVGCVPKKLMFMAAAHREMMVGPAATAQGYGVNVPTGAGSIDWKALKERRDKYVAKLNTGYTAGWKKEGVEVIEGIGTFVDSETVAVQCNDGSSRTLKGKHILIACGGLPSEPDIPGVEHAINSDGFFELEEQPKKVAVVGAGYIAVEMAGILHAMGSETHLFFRGDTVLRRGFDPFLVETLMEAMEHHGPILHRNSTPASITKQENKLLTYTATEGPMGEQKAISDFVTRPPMAMRAKISQSWAAILER</sequence>
<evidence type="ECO:0000259" key="8">
    <source>
        <dbReference type="Pfam" id="PF07992"/>
    </source>
</evidence>
<evidence type="ECO:0000313" key="12">
    <source>
        <dbReference type="Proteomes" id="UP001152797"/>
    </source>
</evidence>